<comment type="caution">
    <text evidence="2">The sequence shown here is derived from an EMBL/GenBank/DDBJ whole genome shotgun (WGS) entry which is preliminary data.</text>
</comment>
<feature type="chain" id="PRO_5040263280" evidence="1">
    <location>
        <begin position="20"/>
        <end position="271"/>
    </location>
</feature>
<evidence type="ECO:0000313" key="2">
    <source>
        <dbReference type="EMBL" id="KAF2732412.1"/>
    </source>
</evidence>
<evidence type="ECO:0000256" key="1">
    <source>
        <dbReference type="SAM" id="SignalP"/>
    </source>
</evidence>
<feature type="signal peptide" evidence="1">
    <location>
        <begin position="1"/>
        <end position="19"/>
    </location>
</feature>
<proteinExistence type="predicted"/>
<keyword evidence="1" id="KW-0732">Signal</keyword>
<evidence type="ECO:0000313" key="3">
    <source>
        <dbReference type="Proteomes" id="UP000799444"/>
    </source>
</evidence>
<keyword evidence="3" id="KW-1185">Reference proteome</keyword>
<dbReference type="Proteomes" id="UP000799444">
    <property type="component" value="Unassembled WGS sequence"/>
</dbReference>
<sequence length="271" mass="30639">MYWIISSVVFPALCGFIALFNMFDPSDDELYDIQEEHVSEKGDEQGEQCTIDTSLNFHGKAGDNDNKNTDTPGSYPAIETKRTLEGMLSAILNGHHQDSCRCACSWHGCSIISSCLKVTRSIVEHEKAKTYWYYGTFPFHDEWHGRCDIVFKLASLQLFESLDCSAKFASRTASAVIRIMTYWKLPTLATTMHMVPIGLLQSILCQKSISTISTMLSRRISHSSKTWLESSPNPEKRLKAISWTSYVLRGGCAWTKSSWNDHSLAHMSWSK</sequence>
<accession>A0A9P4QWF6</accession>
<protein>
    <submittedName>
        <fullName evidence="2">Uncharacterized protein</fullName>
    </submittedName>
</protein>
<dbReference type="AlphaFoldDB" id="A0A9P4QWF6"/>
<name>A0A9P4QWF6_9PLEO</name>
<organism evidence="2 3">
    <name type="scientific">Polyplosphaeria fusca</name>
    <dbReference type="NCBI Taxonomy" id="682080"/>
    <lineage>
        <taxon>Eukaryota</taxon>
        <taxon>Fungi</taxon>
        <taxon>Dikarya</taxon>
        <taxon>Ascomycota</taxon>
        <taxon>Pezizomycotina</taxon>
        <taxon>Dothideomycetes</taxon>
        <taxon>Pleosporomycetidae</taxon>
        <taxon>Pleosporales</taxon>
        <taxon>Tetraplosphaeriaceae</taxon>
        <taxon>Polyplosphaeria</taxon>
    </lineage>
</organism>
<dbReference type="EMBL" id="ML996177">
    <property type="protein sequence ID" value="KAF2732412.1"/>
    <property type="molecule type" value="Genomic_DNA"/>
</dbReference>
<gene>
    <name evidence="2" type="ORF">EJ04DRAFT_525340</name>
</gene>
<reference evidence="2" key="1">
    <citation type="journal article" date="2020" name="Stud. Mycol.">
        <title>101 Dothideomycetes genomes: a test case for predicting lifestyles and emergence of pathogens.</title>
        <authorList>
            <person name="Haridas S."/>
            <person name="Albert R."/>
            <person name="Binder M."/>
            <person name="Bloem J."/>
            <person name="Labutti K."/>
            <person name="Salamov A."/>
            <person name="Andreopoulos B."/>
            <person name="Baker S."/>
            <person name="Barry K."/>
            <person name="Bills G."/>
            <person name="Bluhm B."/>
            <person name="Cannon C."/>
            <person name="Castanera R."/>
            <person name="Culley D."/>
            <person name="Daum C."/>
            <person name="Ezra D."/>
            <person name="Gonzalez J."/>
            <person name="Henrissat B."/>
            <person name="Kuo A."/>
            <person name="Liang C."/>
            <person name="Lipzen A."/>
            <person name="Lutzoni F."/>
            <person name="Magnuson J."/>
            <person name="Mondo S."/>
            <person name="Nolan M."/>
            <person name="Ohm R."/>
            <person name="Pangilinan J."/>
            <person name="Park H.-J."/>
            <person name="Ramirez L."/>
            <person name="Alfaro M."/>
            <person name="Sun H."/>
            <person name="Tritt A."/>
            <person name="Yoshinaga Y."/>
            <person name="Zwiers L.-H."/>
            <person name="Turgeon B."/>
            <person name="Goodwin S."/>
            <person name="Spatafora J."/>
            <person name="Crous P."/>
            <person name="Grigoriev I."/>
        </authorList>
    </citation>
    <scope>NUCLEOTIDE SEQUENCE</scope>
    <source>
        <strain evidence="2">CBS 125425</strain>
    </source>
</reference>